<keyword evidence="1" id="KW-0732">Signal</keyword>
<dbReference type="Proteomes" id="UP000007494">
    <property type="component" value="Chromosome IV"/>
</dbReference>
<proteinExistence type="predicted"/>
<dbReference type="AlphaFoldDB" id="F0VAB5"/>
<evidence type="ECO:0000313" key="3">
    <source>
        <dbReference type="EMBL" id="CEL65216.1"/>
    </source>
</evidence>
<dbReference type="Gene3D" id="2.60.40.1320">
    <property type="entry name" value="SRS domain"/>
    <property type="match status" value="2"/>
</dbReference>
<dbReference type="OrthoDB" id="329875at2759"/>
<dbReference type="EMBL" id="FR823384">
    <property type="protein sequence ID" value="CBZ50604.1"/>
    <property type="molecule type" value="Genomic_DNA"/>
</dbReference>
<protein>
    <submittedName>
        <fullName evidence="2 3">Srs domain-containing protein</fullName>
    </submittedName>
</protein>
<organism evidence="2 4">
    <name type="scientific">Neospora caninum (strain Liverpool)</name>
    <dbReference type="NCBI Taxonomy" id="572307"/>
    <lineage>
        <taxon>Eukaryota</taxon>
        <taxon>Sar</taxon>
        <taxon>Alveolata</taxon>
        <taxon>Apicomplexa</taxon>
        <taxon>Conoidasida</taxon>
        <taxon>Coccidia</taxon>
        <taxon>Eucoccidiorida</taxon>
        <taxon>Eimeriorina</taxon>
        <taxon>Sarcocystidae</taxon>
        <taxon>Neospora</taxon>
    </lineage>
</organism>
<reference evidence="2" key="1">
    <citation type="submission" date="2011-02" db="EMBL/GenBank/DDBJ databases">
        <authorList>
            <person name="Aslett M."/>
        </authorList>
    </citation>
    <scope>NUCLEOTIDE SEQUENCE</scope>
    <source>
        <strain evidence="2">Liverpool</strain>
    </source>
</reference>
<dbReference type="OMA" id="EEHECRY"/>
<dbReference type="eggNOG" id="ENOG502TMHA">
    <property type="taxonomic scope" value="Eukaryota"/>
</dbReference>
<dbReference type="GeneID" id="13441637"/>
<name>F0VAB5_NEOCL</name>
<gene>
    <name evidence="3" type="ORF">BN1204_010730</name>
    <name evidence="2" type="ORF">NCLIV_010730</name>
</gene>
<dbReference type="RefSeq" id="XP_003880637.1">
    <property type="nucleotide sequence ID" value="XM_003880588.1"/>
</dbReference>
<evidence type="ECO:0000313" key="4">
    <source>
        <dbReference type="Proteomes" id="UP000007494"/>
    </source>
</evidence>
<evidence type="ECO:0000256" key="1">
    <source>
        <dbReference type="SAM" id="SignalP"/>
    </source>
</evidence>
<reference evidence="2" key="2">
    <citation type="submission" date="2011-03" db="EMBL/GenBank/DDBJ databases">
        <title>Comparative genomics and transcriptomics of Neospora caninum and Toxoplasma gondii.</title>
        <authorList>
            <person name="Reid A.J."/>
            <person name="Sohal A."/>
            <person name="Harris D."/>
            <person name="Quail M."/>
            <person name="Sanders M."/>
            <person name="Berriman M."/>
            <person name="Wastling J.M."/>
            <person name="Pain A."/>
        </authorList>
    </citation>
    <scope>NUCLEOTIDE SEQUENCE</scope>
    <source>
        <strain evidence="2">Liverpool</strain>
    </source>
</reference>
<dbReference type="VEuPathDB" id="ToxoDB:NCLIV_010730"/>
<reference evidence="3" key="4">
    <citation type="journal article" date="2015" name="PLoS ONE">
        <title>Comprehensive Evaluation of Toxoplasma gondii VEG and Neospora caninum LIV Genomes with Tachyzoite Stage Transcriptome and Proteome Defines Novel Transcript Features.</title>
        <authorList>
            <person name="Ramaprasad A."/>
            <person name="Mourier T."/>
            <person name="Naeem R."/>
            <person name="Malas T.B."/>
            <person name="Moussa E."/>
            <person name="Panigrahi A."/>
            <person name="Vermont S.J."/>
            <person name="Otto T.D."/>
            <person name="Wastling J."/>
            <person name="Pain A."/>
        </authorList>
    </citation>
    <scope>NUCLEOTIDE SEQUENCE</scope>
    <source>
        <strain evidence="3">Liverpool</strain>
    </source>
</reference>
<sequence length="387" mass="40934">MIFRQGRACVAALGCLVAAVHVFGNLSLDCVRATSVGSVGKNTDDKGKVASTKIDLDPEDLHGHVYLPLVEQVDPMRLEEHECRYPADGEGVGRLDLRVTENLIVGFHCHGGTTEELTPDKGSAAFRVNSDGYCDTTTVVDVDTLTPNALFYQPSQPDGRLVGNAVFFAGGLPLDSEKKACFVCKGKTVSNKGKSCEVIVTVPKASLPNSWVCNPEAPPSVNTLAFRDDGTAKEAFVHCPPGYSKLDSPDKDGYVMTGPQCMTKAKLEDVLGSGSTIKTVELKSPPSGVSKSYQVTATSSFPKPRMLCMKCFPGDSEDKPSETDACLLKVLLPVFGEKGKEAGKTLEQTTGETETPSETTTSAGVVLSCATSAALLAPISVLMSVAM</sequence>
<dbReference type="InParanoid" id="F0VAB5"/>
<accession>F0VAB5</accession>
<feature type="signal peptide" evidence="1">
    <location>
        <begin position="1"/>
        <end position="24"/>
    </location>
</feature>
<reference evidence="4" key="3">
    <citation type="journal article" date="2012" name="PLoS Pathog.">
        <title>Comparative genomics of the apicomplexan parasites Toxoplasma gondii and Neospora caninum: Coccidia differing in host range and transmission strategy.</title>
        <authorList>
            <person name="Reid A.J."/>
            <person name="Vermont S.J."/>
            <person name="Cotton J.A."/>
            <person name="Harris D."/>
            <person name="Hill-Cawthorne G.A."/>
            <person name="Konen-Waisman S."/>
            <person name="Latham S.M."/>
            <person name="Mourier T."/>
            <person name="Norton R."/>
            <person name="Quail M.A."/>
            <person name="Sanders M."/>
            <person name="Shanmugam D."/>
            <person name="Sohal A."/>
            <person name="Wasmuth J.D."/>
            <person name="Brunk B."/>
            <person name="Grigg M.E."/>
            <person name="Howard J.C."/>
            <person name="Parkinson J."/>
            <person name="Roos D.S."/>
            <person name="Trees A.J."/>
            <person name="Berriman M."/>
            <person name="Pain A."/>
            <person name="Wastling J.M."/>
        </authorList>
    </citation>
    <scope>NUCLEOTIDE SEQUENCE [LARGE SCALE GENOMIC DNA]</scope>
    <source>
        <strain evidence="4">Liverpool</strain>
    </source>
</reference>
<dbReference type="InterPro" id="IPR036755">
    <property type="entry name" value="SRS_dom_sf"/>
</dbReference>
<feature type="chain" id="PRO_5007655042" evidence="1">
    <location>
        <begin position="25"/>
        <end position="387"/>
    </location>
</feature>
<keyword evidence="4" id="KW-1185">Reference proteome</keyword>
<evidence type="ECO:0000313" key="2">
    <source>
        <dbReference type="EMBL" id="CBZ50604.1"/>
    </source>
</evidence>
<dbReference type="EMBL" id="LN714478">
    <property type="protein sequence ID" value="CEL65216.1"/>
    <property type="molecule type" value="Genomic_DNA"/>
</dbReference>